<keyword evidence="1" id="KW-0812">Transmembrane</keyword>
<feature type="domain" description="Glycosyltransferase 2-like" evidence="2">
    <location>
        <begin position="150"/>
        <end position="352"/>
    </location>
</feature>
<feature type="transmembrane region" description="Helical" evidence="1">
    <location>
        <begin position="393"/>
        <end position="416"/>
    </location>
</feature>
<dbReference type="AlphaFoldDB" id="A0A494XCT6"/>
<dbReference type="Proteomes" id="UP000280434">
    <property type="component" value="Unassembled WGS sequence"/>
</dbReference>
<keyword evidence="1" id="KW-0472">Membrane</keyword>
<comment type="caution">
    <text evidence="3">The sequence shown here is derived from an EMBL/GenBank/DDBJ whole genome shotgun (WGS) entry which is preliminary data.</text>
</comment>
<evidence type="ECO:0000313" key="4">
    <source>
        <dbReference type="Proteomes" id="UP000280434"/>
    </source>
</evidence>
<dbReference type="Gene3D" id="3.90.550.10">
    <property type="entry name" value="Spore Coat Polysaccharide Biosynthesis Protein SpsA, Chain A"/>
    <property type="match status" value="1"/>
</dbReference>
<feature type="transmembrane region" description="Helical" evidence="1">
    <location>
        <begin position="363"/>
        <end position="381"/>
    </location>
</feature>
<feature type="transmembrane region" description="Helical" evidence="1">
    <location>
        <begin position="328"/>
        <end position="351"/>
    </location>
</feature>
<evidence type="ECO:0000256" key="1">
    <source>
        <dbReference type="SAM" id="Phobius"/>
    </source>
</evidence>
<evidence type="ECO:0000313" key="3">
    <source>
        <dbReference type="EMBL" id="RKP48440.1"/>
    </source>
</evidence>
<reference evidence="3 4" key="1">
    <citation type="submission" date="2018-10" db="EMBL/GenBank/DDBJ databases">
        <title>Paraburkholderia sp. 7MK8-2, isolated from soil.</title>
        <authorList>
            <person name="Gao Z.-H."/>
            <person name="Qiu L.-H."/>
        </authorList>
    </citation>
    <scope>NUCLEOTIDE SEQUENCE [LARGE SCALE GENOMIC DNA]</scope>
    <source>
        <strain evidence="3 4">7MK8-2</strain>
    </source>
</reference>
<organism evidence="3 4">
    <name type="scientific">Trinickia fusca</name>
    <dbReference type="NCBI Taxonomy" id="2419777"/>
    <lineage>
        <taxon>Bacteria</taxon>
        <taxon>Pseudomonadati</taxon>
        <taxon>Pseudomonadota</taxon>
        <taxon>Betaproteobacteria</taxon>
        <taxon>Burkholderiales</taxon>
        <taxon>Burkholderiaceae</taxon>
        <taxon>Trinickia</taxon>
    </lineage>
</organism>
<accession>A0A494XCT6</accession>
<name>A0A494XCT6_9BURK</name>
<dbReference type="SUPFAM" id="SSF53448">
    <property type="entry name" value="Nucleotide-diphospho-sugar transferases"/>
    <property type="match status" value="1"/>
</dbReference>
<dbReference type="Pfam" id="PF13632">
    <property type="entry name" value="Glyco_trans_2_3"/>
    <property type="match status" value="1"/>
</dbReference>
<proteinExistence type="predicted"/>
<sequence length="426" mass="47598">MAQIITAFVACLIIRNACLLRAIFRSWKFISSATDTSRLENEAPRRFLVLLPMLRETSNIESAVDHFSAFMRIANVQIVVITTERERVGTAVASNTDTIAMAARLALSGRCLHIHYPHQDGLKGDQLNYAMVRLASQLGDTQLKHTFGLIYDADSRPQPDTLVAFNAAIDRHPGANIFHQSSSFQARRELRSMIDFSTLLAGAGALRANRFVFAHELRKLLNRVEGSFLARRIYTHVTGHGLCVRLSFLLQHPFPARTPIEDMEFSFELCVRGEPMIPVKSLDNAEVPPDPKEEFRQLSRWYAGPGRFLSYFRRYGHRSPIDAFQLSLSAALISLEWLSCAFITPFILWALLACDSLAVKSLVAAYCGIVLMQLLTVQLFMNRLKTAASFAHIAFYPISCMLFGLAGISGALRIAANSIDNGKTER</sequence>
<dbReference type="EMBL" id="RBZV01000004">
    <property type="protein sequence ID" value="RKP48440.1"/>
    <property type="molecule type" value="Genomic_DNA"/>
</dbReference>
<evidence type="ECO:0000259" key="2">
    <source>
        <dbReference type="Pfam" id="PF13632"/>
    </source>
</evidence>
<keyword evidence="4" id="KW-1185">Reference proteome</keyword>
<dbReference type="InterPro" id="IPR029044">
    <property type="entry name" value="Nucleotide-diphossugar_trans"/>
</dbReference>
<gene>
    <name evidence="3" type="ORF">D7S89_14135</name>
</gene>
<keyword evidence="1" id="KW-1133">Transmembrane helix</keyword>
<dbReference type="InterPro" id="IPR001173">
    <property type="entry name" value="Glyco_trans_2-like"/>
</dbReference>
<protein>
    <recommendedName>
        <fullName evidence="2">Glycosyltransferase 2-like domain-containing protein</fullName>
    </recommendedName>
</protein>